<protein>
    <recommendedName>
        <fullName evidence="3">ABM domain-containing protein</fullName>
    </recommendedName>
</protein>
<proteinExistence type="predicted"/>
<dbReference type="OrthoDB" id="2872084at2"/>
<dbReference type="EMBL" id="CP007739">
    <property type="protein sequence ID" value="AIE58700.1"/>
    <property type="molecule type" value="Genomic_DNA"/>
</dbReference>
<name>I3E3X5_BACMM</name>
<dbReference type="KEGG" id="bmet:BMMGA3_01050"/>
<dbReference type="AlphaFoldDB" id="I3E3X5"/>
<sequence length="108" mass="12711">MFYARLVHYKLGTGQRQVAERLAKEFDTINRKLSGFRGNVYLFDDTAGEYRALNYWDTKTDAENAHKILFPKLENELKNFTKEEPTYKFFEVYDTSDDGGLLFSHIKI</sequence>
<evidence type="ECO:0000313" key="1">
    <source>
        <dbReference type="EMBL" id="AIE58700.1"/>
    </source>
</evidence>
<gene>
    <name evidence="1" type="ORF">BMMGA3_01050</name>
</gene>
<dbReference type="STRING" id="796606.BMMGA3_01050"/>
<evidence type="ECO:0008006" key="3">
    <source>
        <dbReference type="Google" id="ProtNLM"/>
    </source>
</evidence>
<reference evidence="1 2" key="1">
    <citation type="journal article" date="2015" name="BMC Genomics">
        <title>Transcriptome analysis of thermophilic methylotrophic Bacillus methanolicus MGA3 using RNA-sequencing provides detailed insights into its previously uncharted transcriptional landscape.</title>
        <authorList>
            <person name="Irla M."/>
            <person name="Neshat A."/>
            <person name="Brautaset T."/>
            <person name="Ruckert C."/>
            <person name="Kalinowski J."/>
            <person name="Wendisch V.F."/>
        </authorList>
    </citation>
    <scope>NUCLEOTIDE SEQUENCE [LARGE SCALE GENOMIC DNA]</scope>
    <source>
        <strain evidence="2">MGA3 / ATCC 53907</strain>
    </source>
</reference>
<accession>I3E3X5</accession>
<dbReference type="HOGENOM" id="CLU_2191735_0_0_9"/>
<organism evidence="1 2">
    <name type="scientific">Bacillus methanolicus (strain MGA3 / ATCC 53907)</name>
    <dbReference type="NCBI Taxonomy" id="796606"/>
    <lineage>
        <taxon>Bacteria</taxon>
        <taxon>Bacillati</taxon>
        <taxon>Bacillota</taxon>
        <taxon>Bacilli</taxon>
        <taxon>Bacillales</taxon>
        <taxon>Bacillaceae</taxon>
        <taxon>Bacillus</taxon>
    </lineage>
</organism>
<dbReference type="Proteomes" id="UP000027602">
    <property type="component" value="Chromosome"/>
</dbReference>
<dbReference type="eggNOG" id="ENOG5033NF0">
    <property type="taxonomic scope" value="Bacteria"/>
</dbReference>
<evidence type="ECO:0000313" key="2">
    <source>
        <dbReference type="Proteomes" id="UP000027602"/>
    </source>
</evidence>
<dbReference type="RefSeq" id="WP_003348525.1">
    <property type="nucleotide sequence ID" value="NZ_ADWW01000003.1"/>
</dbReference>
<keyword evidence="2" id="KW-1185">Reference proteome</keyword>